<reference evidence="2" key="1">
    <citation type="submission" date="2022-07" db="EMBL/GenBank/DDBJ databases">
        <title>Taxonomy of Novel Oxalotrophic and Methylotrophic Bacteria.</title>
        <authorList>
            <person name="Sahin N."/>
            <person name="Tani A."/>
        </authorList>
    </citation>
    <scope>NUCLEOTIDE SEQUENCE</scope>
    <source>
        <strain evidence="2">Y10</strain>
    </source>
</reference>
<evidence type="ECO:0000313" key="3">
    <source>
        <dbReference type="Proteomes" id="UP001143543"/>
    </source>
</evidence>
<evidence type="ECO:0000256" key="1">
    <source>
        <dbReference type="SAM" id="Coils"/>
    </source>
</evidence>
<dbReference type="Proteomes" id="UP001143543">
    <property type="component" value="Unassembled WGS sequence"/>
</dbReference>
<keyword evidence="1" id="KW-0175">Coiled coil</keyword>
<dbReference type="InterPro" id="IPR036097">
    <property type="entry name" value="HisK_dim/P_sf"/>
</dbReference>
<gene>
    <name evidence="2" type="ORF">Y10_22570</name>
</gene>
<dbReference type="SUPFAM" id="SSF47384">
    <property type="entry name" value="Homodimeric domain of signal transducing histidine kinase"/>
    <property type="match status" value="1"/>
</dbReference>
<accession>A0ABQ5MKG6</accession>
<evidence type="ECO:0000313" key="2">
    <source>
        <dbReference type="EMBL" id="GLB49889.1"/>
    </source>
</evidence>
<dbReference type="EMBL" id="BRVO01000002">
    <property type="protein sequence ID" value="GLB49889.1"/>
    <property type="molecule type" value="Genomic_DNA"/>
</dbReference>
<dbReference type="Gene3D" id="1.10.287.130">
    <property type="match status" value="1"/>
</dbReference>
<comment type="caution">
    <text evidence="2">The sequence shown here is derived from an EMBL/GenBank/DDBJ whole genome shotgun (WGS) entry which is preliminary data.</text>
</comment>
<proteinExistence type="predicted"/>
<sequence>MRIHITKNGISRVILFKPKKYEFINGIDLFPYEKELSLTKVPIYRELDAKLDMYLPFCVSKCSNPKLWSWYFDYSNAEIYLSLLSDDTEVFQIEDLDILRLFVETFSGKYQQLILRRELEKNNKNLRKALKEIEKKNEEINSIISHQKEIIRKRTKSIKEKNNMLLEMISVNSHNVREPLTRILGLLDTCDTTDCTELVTVILPYLKASAQDLDTIIKATIAKSYDVVNNKKFE</sequence>
<keyword evidence="3" id="KW-1185">Reference proteome</keyword>
<organism evidence="2 3">
    <name type="scientific">Neptunitalea lumnitzerae</name>
    <dbReference type="NCBI Taxonomy" id="2965509"/>
    <lineage>
        <taxon>Bacteria</taxon>
        <taxon>Pseudomonadati</taxon>
        <taxon>Bacteroidota</taxon>
        <taxon>Flavobacteriia</taxon>
        <taxon>Flavobacteriales</taxon>
        <taxon>Flavobacteriaceae</taxon>
        <taxon>Neptunitalea</taxon>
    </lineage>
</organism>
<name>A0ABQ5MKG6_9FLAO</name>
<protein>
    <submittedName>
        <fullName evidence="2">Uncharacterized protein</fullName>
    </submittedName>
</protein>
<feature type="coiled-coil region" evidence="1">
    <location>
        <begin position="116"/>
        <end position="146"/>
    </location>
</feature>